<sequence length="1445" mass="154967">MPQPHATILSGATTSHHHSQSQSQSQSQPQSQFQSQPSYSNGGLHLYPPRSTAPSTNNRHHNNNPPRYPPAGVSVGAPLARSESVSHSRSSTPVNFSHRGPAANFHYNRGRSGTAGSIGGVYSGRAYGHGHGHGSVVGFSATGPGSETAGPRSRKGSRTTNGDSIAEDQPRAPEDQPLTFAEEAPSSPSFFAGTLPRTSSLLPPPRHLGSGPARAPPVTVDANANFNFNVIAEQDPAVPLGPDPANQQPRRSHSRGSSIGALSDSFRNLNRWSASTTSSRASHQIDRDQQQQLLPAKPTNNFSRRMSVDSVALLNPNTGSPQPTFQSPKKLTKRRPSAASITTASPRAASAASTRTRPHSPPPVPPPPNLPPIVSLPSLELSTSLTAPSPIFNRASPAAGTPTSIFSSAANGEPKDYFWDELANQIPASAGNTQGTTPGLLPAATVTRETAMPEKGHTRSRSSTAKSSTDSGRAKSKQPSQKAMLSKALAKANTAVQLDNAQNFEGARSSYTEACELLAQVLARTTGDEDRKKLEAIRRTYTSRIEELDGMVPVEGEPGSKALPARPESLAYNGVEVRPASDDEEQISPTTTRRLGPQPHSTTIGTRGRPTTDRTAEPAQLPLQSSFSSRSPMRRNFEGSLTIPSDNGQLMPAPLSPRRPLSPAKPMTPDTAARNEYFAHAERLATGTNLNGHARNPSHESISWLDPIDESGGSAASSIRSRSSSFGAQRKHLRAPSGDTEAEFDAALDAAVEAAYDEGFEPMDSYGEPYHGDEHDDDDIVANAMRRVEIAKERVRQTERETQFEREAVIRAAQEKERQRQLSIGGLHRDSQTYNNGHFYDGTDSDDEERMLEDLTRDYALNNFSFGQQPRKTSDAVARERESDSSGLTQRTWHSSIGSSPPTATTVLSSVAEMPPPMSKLPPSLPPPPQSLPQIPPPQPPGTPSGVRSRRLSGQNPKQLKIETAPIGQAAAGPSGATTAMPAKQGSFIAQQRQALSATTGKPGSFSMRVPGSPSRGVSPAPPLAPPTPPQNPPHTDDPNDHFRTGSPSPFGGALRKNQSSSSLKSLKTRQLSVSNIDNTSDLSPNTPLSQSLTNSSMRHPSVPALPTPLVSTFGNKATGGFGGLYLFESDFHSPFPQAQHSPIPAQFQGPDVPVPLEPCPSDTMLRPFWLMRALYQSIAHPRGGYITSRLFIPRDVWKVKGVKLRALEDKSSQCDLLTAALLKLARVDSNDADAVLEEMQSLENILEQVQQTLTRKLGNEVGIQGAGALREREDSEPTPPVPRSASISGKTASFSWRRLRSKGSAANLTSAYGNKSTSGGATERIAEKEIFGAGSGTLPSLPMVAHPSSRPVKRDVTSIKYEGPYAGYMQSLARLFDAAQTVDMIARQVEDPGLRHADKTQVGLELCTRHAAEFFGFYICRFVLADMALLLDKFVKRGSEWVLT</sequence>
<feature type="region of interest" description="Disordered" evidence="2">
    <location>
        <begin position="135"/>
        <end position="220"/>
    </location>
</feature>
<feature type="compositionally biased region" description="Low complexity" evidence="2">
    <location>
        <begin position="652"/>
        <end position="664"/>
    </location>
</feature>
<feature type="region of interest" description="Disordered" evidence="2">
    <location>
        <begin position="1267"/>
        <end position="1290"/>
    </location>
</feature>
<accession>A0A9P9WUE9</accession>
<feature type="compositionally biased region" description="Polar residues" evidence="2">
    <location>
        <begin position="290"/>
        <end position="304"/>
    </location>
</feature>
<comment type="caution">
    <text evidence="4">The sequence shown here is derived from an EMBL/GenBank/DDBJ whole genome shotgun (WGS) entry which is preliminary data.</text>
</comment>
<evidence type="ECO:0000256" key="1">
    <source>
        <dbReference type="SAM" id="Coils"/>
    </source>
</evidence>
<feature type="region of interest" description="Disordered" evidence="2">
    <location>
        <begin position="577"/>
        <end position="668"/>
    </location>
</feature>
<keyword evidence="1" id="KW-0175">Coiled coil</keyword>
<feature type="compositionally biased region" description="Low complexity" evidence="2">
    <location>
        <begin position="20"/>
        <end position="38"/>
    </location>
</feature>
<dbReference type="SUPFAM" id="SSF116846">
    <property type="entry name" value="MIT domain"/>
    <property type="match status" value="1"/>
</dbReference>
<feature type="coiled-coil region" evidence="1">
    <location>
        <begin position="781"/>
        <end position="808"/>
    </location>
</feature>
<dbReference type="InterPro" id="IPR007330">
    <property type="entry name" value="MIT_dom"/>
</dbReference>
<feature type="compositionally biased region" description="Pro residues" evidence="2">
    <location>
        <begin position="1020"/>
        <end position="1033"/>
    </location>
</feature>
<feature type="compositionally biased region" description="Pro residues" evidence="2">
    <location>
        <begin position="914"/>
        <end position="943"/>
    </location>
</feature>
<dbReference type="Gene3D" id="1.20.58.80">
    <property type="entry name" value="Phosphotransferase system, lactose/cellobiose-type IIA subunit"/>
    <property type="match status" value="1"/>
</dbReference>
<organism evidence="4 5">
    <name type="scientific">Neoarthrinium moseri</name>
    <dbReference type="NCBI Taxonomy" id="1658444"/>
    <lineage>
        <taxon>Eukaryota</taxon>
        <taxon>Fungi</taxon>
        <taxon>Dikarya</taxon>
        <taxon>Ascomycota</taxon>
        <taxon>Pezizomycotina</taxon>
        <taxon>Sordariomycetes</taxon>
        <taxon>Xylariomycetidae</taxon>
        <taxon>Amphisphaeriales</taxon>
        <taxon>Apiosporaceae</taxon>
        <taxon>Neoarthrinium</taxon>
    </lineage>
</organism>
<evidence type="ECO:0000313" key="4">
    <source>
        <dbReference type="EMBL" id="KAI1879205.1"/>
    </source>
</evidence>
<dbReference type="PANTHER" id="PTHR37327">
    <property type="entry name" value="CHROMOSOME 1, WHOLE GENOME SHOTGUN SEQUENCE"/>
    <property type="match status" value="1"/>
</dbReference>
<feature type="compositionally biased region" description="Basic and acidic residues" evidence="2">
    <location>
        <begin position="872"/>
        <end position="884"/>
    </location>
</feature>
<feature type="domain" description="MIT" evidence="3">
    <location>
        <begin position="481"/>
        <end position="558"/>
    </location>
</feature>
<feature type="compositionally biased region" description="Low complexity" evidence="2">
    <location>
        <begin position="711"/>
        <end position="725"/>
    </location>
</feature>
<dbReference type="CDD" id="cd02656">
    <property type="entry name" value="MIT"/>
    <property type="match status" value="1"/>
</dbReference>
<dbReference type="Proteomes" id="UP000829685">
    <property type="component" value="Unassembled WGS sequence"/>
</dbReference>
<feature type="compositionally biased region" description="Low complexity" evidence="2">
    <location>
        <begin position="337"/>
        <end position="355"/>
    </location>
</feature>
<dbReference type="Pfam" id="PF04212">
    <property type="entry name" value="MIT"/>
    <property type="match status" value="1"/>
</dbReference>
<name>A0A9P9WUE9_9PEZI</name>
<feature type="compositionally biased region" description="Basic and acidic residues" evidence="2">
    <location>
        <begin position="1035"/>
        <end position="1044"/>
    </location>
</feature>
<feature type="compositionally biased region" description="Polar residues" evidence="2">
    <location>
        <begin position="988"/>
        <end position="1002"/>
    </location>
</feature>
<proteinExistence type="predicted"/>
<feature type="coiled-coil region" evidence="1">
    <location>
        <begin position="1233"/>
        <end position="1260"/>
    </location>
</feature>
<evidence type="ECO:0000259" key="3">
    <source>
        <dbReference type="SMART" id="SM00745"/>
    </source>
</evidence>
<keyword evidence="5" id="KW-1185">Reference proteome</keyword>
<dbReference type="EMBL" id="JAFIMR010000004">
    <property type="protein sequence ID" value="KAI1879205.1"/>
    <property type="molecule type" value="Genomic_DNA"/>
</dbReference>
<feature type="compositionally biased region" description="Polar residues" evidence="2">
    <location>
        <begin position="587"/>
        <end position="605"/>
    </location>
</feature>
<feature type="region of interest" description="Disordered" evidence="2">
    <location>
        <begin position="448"/>
        <end position="488"/>
    </location>
</feature>
<feature type="region of interest" description="Disordered" evidence="2">
    <location>
        <begin position="1"/>
        <end position="111"/>
    </location>
</feature>
<dbReference type="SMART" id="SM00745">
    <property type="entry name" value="MIT"/>
    <property type="match status" value="1"/>
</dbReference>
<dbReference type="PANTHER" id="PTHR37327:SF1">
    <property type="entry name" value="MICROTUBULE INTERACTING AND TRANSPORT DOMAIN-CONTAINING PROTEIN"/>
    <property type="match status" value="1"/>
</dbReference>
<feature type="compositionally biased region" description="Low complexity" evidence="2">
    <location>
        <begin position="461"/>
        <end position="471"/>
    </location>
</feature>
<feature type="compositionally biased region" description="Low complexity" evidence="2">
    <location>
        <begin position="271"/>
        <end position="282"/>
    </location>
</feature>
<feature type="compositionally biased region" description="Polar residues" evidence="2">
    <location>
        <begin position="885"/>
        <end position="909"/>
    </location>
</feature>
<feature type="region of interest" description="Disordered" evidence="2">
    <location>
        <begin position="863"/>
        <end position="1101"/>
    </location>
</feature>
<feature type="compositionally biased region" description="Pro residues" evidence="2">
    <location>
        <begin position="359"/>
        <end position="371"/>
    </location>
</feature>
<feature type="compositionally biased region" description="Polar residues" evidence="2">
    <location>
        <begin position="1069"/>
        <end position="1099"/>
    </location>
</feature>
<feature type="compositionally biased region" description="Polar residues" evidence="2">
    <location>
        <begin position="315"/>
        <end position="329"/>
    </location>
</feature>
<gene>
    <name evidence="4" type="ORF">JX265_002159</name>
</gene>
<feature type="region of interest" description="Disordered" evidence="2">
    <location>
        <begin position="235"/>
        <end position="375"/>
    </location>
</feature>
<feature type="region of interest" description="Disordered" evidence="2">
    <location>
        <begin position="688"/>
        <end position="740"/>
    </location>
</feature>
<evidence type="ECO:0000313" key="5">
    <source>
        <dbReference type="Proteomes" id="UP000829685"/>
    </source>
</evidence>
<evidence type="ECO:0000256" key="2">
    <source>
        <dbReference type="SAM" id="MobiDB-lite"/>
    </source>
</evidence>
<reference evidence="4" key="1">
    <citation type="submission" date="2021-03" db="EMBL/GenBank/DDBJ databases">
        <title>Revisited historic fungal species revealed as producer of novel bioactive compounds through whole genome sequencing and comparative genomics.</title>
        <authorList>
            <person name="Vignolle G.A."/>
            <person name="Hochenegger N."/>
            <person name="Mach R.L."/>
            <person name="Mach-Aigner A.R."/>
            <person name="Javad Rahimi M."/>
            <person name="Salim K.A."/>
            <person name="Chan C.M."/>
            <person name="Lim L.B.L."/>
            <person name="Cai F."/>
            <person name="Druzhinina I.S."/>
            <person name="U'Ren J.M."/>
            <person name="Derntl C."/>
        </authorList>
    </citation>
    <scope>NUCLEOTIDE SEQUENCE</scope>
    <source>
        <strain evidence="4">TUCIM 5799</strain>
    </source>
</reference>
<feature type="compositionally biased region" description="Polar residues" evidence="2">
    <location>
        <begin position="622"/>
        <end position="631"/>
    </location>
</feature>
<feature type="compositionally biased region" description="Low complexity" evidence="2">
    <location>
        <begin position="82"/>
        <end position="91"/>
    </location>
</feature>
<protein>
    <recommendedName>
        <fullName evidence="3">MIT domain-containing protein</fullName>
    </recommendedName>
</protein>
<dbReference type="InterPro" id="IPR036181">
    <property type="entry name" value="MIT_dom_sf"/>
</dbReference>